<name>A0A0F9P1Z7_9ZZZZ</name>
<reference evidence="1" key="1">
    <citation type="journal article" date="2015" name="Nature">
        <title>Complex archaea that bridge the gap between prokaryotes and eukaryotes.</title>
        <authorList>
            <person name="Spang A."/>
            <person name="Saw J.H."/>
            <person name="Jorgensen S.L."/>
            <person name="Zaremba-Niedzwiedzka K."/>
            <person name="Martijn J."/>
            <person name="Lind A.E."/>
            <person name="van Eijk R."/>
            <person name="Schleper C."/>
            <person name="Guy L."/>
            <person name="Ettema T.J."/>
        </authorList>
    </citation>
    <scope>NUCLEOTIDE SEQUENCE</scope>
</reference>
<proteinExistence type="predicted"/>
<organism evidence="1">
    <name type="scientific">marine sediment metagenome</name>
    <dbReference type="NCBI Taxonomy" id="412755"/>
    <lineage>
        <taxon>unclassified sequences</taxon>
        <taxon>metagenomes</taxon>
        <taxon>ecological metagenomes</taxon>
    </lineage>
</organism>
<evidence type="ECO:0000313" key="1">
    <source>
        <dbReference type="EMBL" id="KKN18382.1"/>
    </source>
</evidence>
<protein>
    <submittedName>
        <fullName evidence="1">Uncharacterized protein</fullName>
    </submittedName>
</protein>
<sequence>MVSETRKIVRSMKKNEREIRTPIATEMYLPNLSEIKGGQESWTFRGKVGIGTTTPIESLDIVGGNARADRLILSRGGAGVEEPYIEKTGNKGIGFFTQDTQKMDISVGGNFDFFAGNLTTTGNVTAENLNVATDIKHTGDSNTEIQFTPDQFNFVTGGSTRFTMNNLGVLVSNGVLDMNSNKITELTDPTANQEAATKKYVDDNAGGNTEASTAAGQLLFGDGGGAWDHTETSEIFWDDTNKRLGIGTASPSHNFHIVNTSATIGLESTSVTVADEKRWFMQATFAGVMDKHGLFIMGTLEDDGGIGESFLVVDRVGDAIGTVTFNQGKVKINESLQILGSADSPPATNTIYKENIPKGWVRLEQIGTQTIIGSFNVSGVSDNGTGGTIITWDRDFANANYAGAGNASSGSHNVAVHTYAVGSVKILVRLTSTQANVDSAGVTVIAMGDQ</sequence>
<comment type="caution">
    <text evidence="1">The sequence shown here is derived from an EMBL/GenBank/DDBJ whole genome shotgun (WGS) entry which is preliminary data.</text>
</comment>
<dbReference type="AlphaFoldDB" id="A0A0F9P1Z7"/>
<gene>
    <name evidence="1" type="ORF">LCGC14_0956330</name>
</gene>
<dbReference type="EMBL" id="LAZR01003433">
    <property type="protein sequence ID" value="KKN18382.1"/>
    <property type="molecule type" value="Genomic_DNA"/>
</dbReference>
<accession>A0A0F9P1Z7</accession>